<dbReference type="HOGENOM" id="CLU_043680_0_0_1"/>
<proteinExistence type="predicted"/>
<reference evidence="1 2" key="1">
    <citation type="submission" date="2014-04" db="EMBL/GenBank/DDBJ databases">
        <title>Evolutionary Origins and Diversification of the Mycorrhizal Mutualists.</title>
        <authorList>
            <consortium name="DOE Joint Genome Institute"/>
            <consortium name="Mycorrhizal Genomics Consortium"/>
            <person name="Kohler A."/>
            <person name="Kuo A."/>
            <person name="Nagy L.G."/>
            <person name="Floudas D."/>
            <person name="Copeland A."/>
            <person name="Barry K.W."/>
            <person name="Cichocki N."/>
            <person name="Veneault-Fourrey C."/>
            <person name="LaButti K."/>
            <person name="Lindquist E.A."/>
            <person name="Lipzen A."/>
            <person name="Lundell T."/>
            <person name="Morin E."/>
            <person name="Murat C."/>
            <person name="Riley R."/>
            <person name="Ohm R."/>
            <person name="Sun H."/>
            <person name="Tunlid A."/>
            <person name="Henrissat B."/>
            <person name="Grigoriev I.V."/>
            <person name="Hibbett D.S."/>
            <person name="Martin F."/>
        </authorList>
    </citation>
    <scope>NUCLEOTIDE SEQUENCE [LARGE SCALE GENOMIC DNA]</scope>
    <source>
        <strain evidence="1 2">MD-312</strain>
    </source>
</reference>
<organism evidence="1 2">
    <name type="scientific">Hydnomerulius pinastri MD-312</name>
    <dbReference type="NCBI Taxonomy" id="994086"/>
    <lineage>
        <taxon>Eukaryota</taxon>
        <taxon>Fungi</taxon>
        <taxon>Dikarya</taxon>
        <taxon>Basidiomycota</taxon>
        <taxon>Agaricomycotina</taxon>
        <taxon>Agaricomycetes</taxon>
        <taxon>Agaricomycetidae</taxon>
        <taxon>Boletales</taxon>
        <taxon>Boletales incertae sedis</taxon>
        <taxon>Leucogyrophana</taxon>
    </lineage>
</organism>
<dbReference type="PANTHER" id="PTHR42034">
    <property type="entry name" value="CHROMOSOME 7, WHOLE GENOME SHOTGUN SEQUENCE-RELATED"/>
    <property type="match status" value="1"/>
</dbReference>
<protein>
    <recommendedName>
        <fullName evidence="3">Diacylglycerol O-acyltransferase</fullName>
    </recommendedName>
</protein>
<dbReference type="InterPro" id="IPR023213">
    <property type="entry name" value="CAT-like_dom_sf"/>
</dbReference>
<name>A0A0C9WFJ2_9AGAM</name>
<dbReference type="OrthoDB" id="2548233at2759"/>
<keyword evidence="2" id="KW-1185">Reference proteome</keyword>
<dbReference type="PANTHER" id="PTHR42034:SF1">
    <property type="entry name" value="CONDENSATION DOMAIN-CONTAINING PROTEIN"/>
    <property type="match status" value="1"/>
</dbReference>
<gene>
    <name evidence="1" type="ORF">HYDPIDRAFT_28235</name>
</gene>
<accession>A0A0C9WFJ2</accession>
<evidence type="ECO:0000313" key="1">
    <source>
        <dbReference type="EMBL" id="KIJ64881.1"/>
    </source>
</evidence>
<dbReference type="Gene3D" id="3.30.559.30">
    <property type="entry name" value="Nonribosomal peptide synthetase, condensation domain"/>
    <property type="match status" value="1"/>
</dbReference>
<dbReference type="AlphaFoldDB" id="A0A0C9WFJ2"/>
<evidence type="ECO:0000313" key="2">
    <source>
        <dbReference type="Proteomes" id="UP000053820"/>
    </source>
</evidence>
<evidence type="ECO:0008006" key="3">
    <source>
        <dbReference type="Google" id="ProtNLM"/>
    </source>
</evidence>
<dbReference type="EMBL" id="KN839845">
    <property type="protein sequence ID" value="KIJ64881.1"/>
    <property type="molecule type" value="Genomic_DNA"/>
</dbReference>
<sequence>MSILTPPGWNILDRQPAAYSRLLEGSELLLAQWVIGVPFKAPGFDAQELEARTRYALGKLRFTYPIIAAPLERGVHHKELRSWVYTPVSSRADIDRWFADAVVVEKVSSAINVNDFILETNRNVKLPHVTKSGTNVHWRCYLQVGNGEYALYFHGPHSIMDGWPTLGVLKQTFEWIVGDQSEQLERLAWGTEYQNLPAGPLIVTGGIKPEWATPSGQALGAKIQSLYGAPKPPHGLIPQRPIPSEGTASAIRYILKVDGALSQQLFAEAKKLGFSASHLFEAAQILALLETNPLPEGDPEAHITNEQTFVALESRLEPQYKTKPHWISAHVWIPLHLTAKELALTGTRREKLVTLLGLIKAQMQEYTDHPCTGQWLALGMLQKPPTEKAVPRNPYATTITNLADVQRRLPLTYGQSADGKLLIELLDMQFGHRWTGANPNIHCWTWKSQIHIQIQAEDNWDQNYIEAYAASIVDAAKAILS</sequence>
<dbReference type="Proteomes" id="UP000053820">
    <property type="component" value="Unassembled WGS sequence"/>
</dbReference>
<dbReference type="Gene3D" id="3.30.559.10">
    <property type="entry name" value="Chloramphenicol acetyltransferase-like domain"/>
    <property type="match status" value="1"/>
</dbReference>